<keyword evidence="2" id="KW-0812">Transmembrane</keyword>
<sequence length="323" mass="34526">MDLGTIGQAALRGLKPGRPLRDPARLFRVAVGMIAAAIVGHFLYDFDRQVLVCVGAFLGGIASLMPHNRSRLVAATLTGGAEVVAAFAGVLLHGLWWVILPLIFIGFFAAGILRVVALGISMRALVVTIIFVAFAEITPSLRVGFLEIGLFGIGVAIMLLAQLLPPYEPRHAVQRRVVGAFYDTLATGGPYGPALLAADRSLALLHRHSHREIDRLYQLVERGEEIAQLLQALDNRAGDNASRPMVSRQLSEISAAVRRGTTKELPSAPTPASEQDRLQSALANAVNAATQVAAGDAIPPASDERRPPTSPELVRDELRGIHS</sequence>
<keyword evidence="4" id="KW-1185">Reference proteome</keyword>
<gene>
    <name evidence="3" type="ORF">OU415_01535</name>
</gene>
<feature type="transmembrane region" description="Helical" evidence="2">
    <location>
        <begin position="148"/>
        <end position="167"/>
    </location>
</feature>
<protein>
    <recommendedName>
        <fullName evidence="5">FUSC family protein</fullName>
    </recommendedName>
</protein>
<accession>A0ABT4UQS7</accession>
<feature type="transmembrane region" description="Helical" evidence="2">
    <location>
        <begin position="49"/>
        <end position="65"/>
    </location>
</feature>
<evidence type="ECO:0000256" key="2">
    <source>
        <dbReference type="SAM" id="Phobius"/>
    </source>
</evidence>
<comment type="caution">
    <text evidence="3">The sequence shown here is derived from an EMBL/GenBank/DDBJ whole genome shotgun (WGS) entry which is preliminary data.</text>
</comment>
<dbReference type="EMBL" id="JAQGLA010000002">
    <property type="protein sequence ID" value="MDA3624097.1"/>
    <property type="molecule type" value="Genomic_DNA"/>
</dbReference>
<keyword evidence="2" id="KW-1133">Transmembrane helix</keyword>
<dbReference type="Proteomes" id="UP001210380">
    <property type="component" value="Unassembled WGS sequence"/>
</dbReference>
<proteinExistence type="predicted"/>
<dbReference type="RefSeq" id="WP_270946664.1">
    <property type="nucleotide sequence ID" value="NZ_JAQGLA010000002.1"/>
</dbReference>
<feature type="region of interest" description="Disordered" evidence="1">
    <location>
        <begin position="291"/>
        <end position="323"/>
    </location>
</feature>
<name>A0ABT4UQS7_9PSEU</name>
<evidence type="ECO:0000313" key="3">
    <source>
        <dbReference type="EMBL" id="MDA3624097.1"/>
    </source>
</evidence>
<feature type="compositionally biased region" description="Basic and acidic residues" evidence="1">
    <location>
        <begin position="302"/>
        <end position="323"/>
    </location>
</feature>
<reference evidence="3 4" key="1">
    <citation type="submission" date="2022-11" db="EMBL/GenBank/DDBJ databases">
        <title>Draft genome sequence of Saccharopolyspora sp. WRP15-2 isolated from rhizosphere soils of wild rice in Thailand.</title>
        <authorList>
            <person name="Duangmal K."/>
            <person name="Kammanee S."/>
            <person name="Muangham S."/>
        </authorList>
    </citation>
    <scope>NUCLEOTIDE SEQUENCE [LARGE SCALE GENOMIC DNA]</scope>
    <source>
        <strain evidence="3 4">WRP15-2</strain>
    </source>
</reference>
<evidence type="ECO:0000256" key="1">
    <source>
        <dbReference type="SAM" id="MobiDB-lite"/>
    </source>
</evidence>
<feature type="transmembrane region" description="Helical" evidence="2">
    <location>
        <begin position="26"/>
        <end position="43"/>
    </location>
</feature>
<evidence type="ECO:0008006" key="5">
    <source>
        <dbReference type="Google" id="ProtNLM"/>
    </source>
</evidence>
<evidence type="ECO:0000313" key="4">
    <source>
        <dbReference type="Proteomes" id="UP001210380"/>
    </source>
</evidence>
<organism evidence="3 4">
    <name type="scientific">Saccharopolyspora oryzae</name>
    <dbReference type="NCBI Taxonomy" id="2997343"/>
    <lineage>
        <taxon>Bacteria</taxon>
        <taxon>Bacillati</taxon>
        <taxon>Actinomycetota</taxon>
        <taxon>Actinomycetes</taxon>
        <taxon>Pseudonocardiales</taxon>
        <taxon>Pseudonocardiaceae</taxon>
        <taxon>Saccharopolyspora</taxon>
    </lineage>
</organism>
<keyword evidence="2" id="KW-0472">Membrane</keyword>